<dbReference type="EnsemblPlants" id="TuG1812G0300000095.01.T02">
    <property type="protein sequence ID" value="TuG1812G0300000095.01.T02"/>
    <property type="gene ID" value="TuG1812G0300000095.01"/>
</dbReference>
<evidence type="ECO:0000313" key="2">
    <source>
        <dbReference type="EnsemblPlants" id="TuG1812G0300000095.01.T02"/>
    </source>
</evidence>
<evidence type="ECO:0000256" key="1">
    <source>
        <dbReference type="SAM" id="MobiDB-lite"/>
    </source>
</evidence>
<reference evidence="3" key="1">
    <citation type="journal article" date="2013" name="Nature">
        <title>Draft genome of the wheat A-genome progenitor Triticum urartu.</title>
        <authorList>
            <person name="Ling H.Q."/>
            <person name="Zhao S."/>
            <person name="Liu D."/>
            <person name="Wang J."/>
            <person name="Sun H."/>
            <person name="Zhang C."/>
            <person name="Fan H."/>
            <person name="Li D."/>
            <person name="Dong L."/>
            <person name="Tao Y."/>
            <person name="Gao C."/>
            <person name="Wu H."/>
            <person name="Li Y."/>
            <person name="Cui Y."/>
            <person name="Guo X."/>
            <person name="Zheng S."/>
            <person name="Wang B."/>
            <person name="Yu K."/>
            <person name="Liang Q."/>
            <person name="Yang W."/>
            <person name="Lou X."/>
            <person name="Chen J."/>
            <person name="Feng M."/>
            <person name="Jian J."/>
            <person name="Zhang X."/>
            <person name="Luo G."/>
            <person name="Jiang Y."/>
            <person name="Liu J."/>
            <person name="Wang Z."/>
            <person name="Sha Y."/>
            <person name="Zhang B."/>
            <person name="Wu H."/>
            <person name="Tang D."/>
            <person name="Shen Q."/>
            <person name="Xue P."/>
            <person name="Zou S."/>
            <person name="Wang X."/>
            <person name="Liu X."/>
            <person name="Wang F."/>
            <person name="Yang Y."/>
            <person name="An X."/>
            <person name="Dong Z."/>
            <person name="Zhang K."/>
            <person name="Zhang X."/>
            <person name="Luo M.C."/>
            <person name="Dvorak J."/>
            <person name="Tong Y."/>
            <person name="Wang J."/>
            <person name="Yang H."/>
            <person name="Li Z."/>
            <person name="Wang D."/>
            <person name="Zhang A."/>
            <person name="Wang J."/>
        </authorList>
    </citation>
    <scope>NUCLEOTIDE SEQUENCE</scope>
    <source>
        <strain evidence="3">cv. G1812</strain>
    </source>
</reference>
<protein>
    <submittedName>
        <fullName evidence="2">Uncharacterized protein</fullName>
    </submittedName>
</protein>
<feature type="compositionally biased region" description="Low complexity" evidence="1">
    <location>
        <begin position="69"/>
        <end position="89"/>
    </location>
</feature>
<evidence type="ECO:0000313" key="3">
    <source>
        <dbReference type="Proteomes" id="UP000015106"/>
    </source>
</evidence>
<keyword evidence="3" id="KW-1185">Reference proteome</keyword>
<dbReference type="AlphaFoldDB" id="A0A8R7PMS0"/>
<dbReference type="Gramene" id="TuG1812G0300000095.01.T02">
    <property type="protein sequence ID" value="TuG1812G0300000095.01.T02"/>
    <property type="gene ID" value="TuG1812G0300000095.01"/>
</dbReference>
<reference evidence="2" key="2">
    <citation type="submission" date="2018-03" db="EMBL/GenBank/DDBJ databases">
        <title>The Triticum urartu genome reveals the dynamic nature of wheat genome evolution.</title>
        <authorList>
            <person name="Ling H."/>
            <person name="Ma B."/>
            <person name="Shi X."/>
            <person name="Liu H."/>
            <person name="Dong L."/>
            <person name="Sun H."/>
            <person name="Cao Y."/>
            <person name="Gao Q."/>
            <person name="Zheng S."/>
            <person name="Li Y."/>
            <person name="Yu Y."/>
            <person name="Du H."/>
            <person name="Qi M."/>
            <person name="Li Y."/>
            <person name="Yu H."/>
            <person name="Cui Y."/>
            <person name="Wang N."/>
            <person name="Chen C."/>
            <person name="Wu H."/>
            <person name="Zhao Y."/>
            <person name="Zhang J."/>
            <person name="Li Y."/>
            <person name="Zhou W."/>
            <person name="Zhang B."/>
            <person name="Hu W."/>
            <person name="Eijk M."/>
            <person name="Tang J."/>
            <person name="Witsenboer H."/>
            <person name="Zhao S."/>
            <person name="Li Z."/>
            <person name="Zhang A."/>
            <person name="Wang D."/>
            <person name="Liang C."/>
        </authorList>
    </citation>
    <scope>NUCLEOTIDE SEQUENCE [LARGE SCALE GENOMIC DNA]</scope>
    <source>
        <strain evidence="2">cv. G1812</strain>
    </source>
</reference>
<accession>A0A8R7PMS0</accession>
<reference evidence="2" key="3">
    <citation type="submission" date="2022-06" db="UniProtKB">
        <authorList>
            <consortium name="EnsemblPlants"/>
        </authorList>
    </citation>
    <scope>IDENTIFICATION</scope>
</reference>
<organism evidence="2 3">
    <name type="scientific">Triticum urartu</name>
    <name type="common">Red wild einkorn</name>
    <name type="synonym">Crithodium urartu</name>
    <dbReference type="NCBI Taxonomy" id="4572"/>
    <lineage>
        <taxon>Eukaryota</taxon>
        <taxon>Viridiplantae</taxon>
        <taxon>Streptophyta</taxon>
        <taxon>Embryophyta</taxon>
        <taxon>Tracheophyta</taxon>
        <taxon>Spermatophyta</taxon>
        <taxon>Magnoliopsida</taxon>
        <taxon>Liliopsida</taxon>
        <taxon>Poales</taxon>
        <taxon>Poaceae</taxon>
        <taxon>BOP clade</taxon>
        <taxon>Pooideae</taxon>
        <taxon>Triticodae</taxon>
        <taxon>Triticeae</taxon>
        <taxon>Triticinae</taxon>
        <taxon>Triticum</taxon>
    </lineage>
</organism>
<dbReference type="Proteomes" id="UP000015106">
    <property type="component" value="Chromosome 3"/>
</dbReference>
<proteinExistence type="predicted"/>
<feature type="region of interest" description="Disordered" evidence="1">
    <location>
        <begin position="1"/>
        <end position="89"/>
    </location>
</feature>
<feature type="compositionally biased region" description="Low complexity" evidence="1">
    <location>
        <begin position="23"/>
        <end position="32"/>
    </location>
</feature>
<sequence>SPPLVLRSRQIRWTPLEIPRSHTATAGASSSGDVANESRAAAGVAASCPRCPGIRFRPGCESRTGDSGGPTSCASSSPSTPSPSSSGPLNSTTNFFDAVMQVRVHTVRRLIHACLFQSRSLNKCSERGRYGRLAVSSMCFLTSSSVLQLGCSF</sequence>
<name>A0A8R7PMS0_TRIUA</name>